<comment type="caution">
    <text evidence="6">The sequence shown here is derived from an EMBL/GenBank/DDBJ whole genome shotgun (WGS) entry which is preliminary data.</text>
</comment>
<keyword evidence="7" id="KW-1185">Reference proteome</keyword>
<dbReference type="CDD" id="cd00087">
    <property type="entry name" value="FReD"/>
    <property type="match status" value="1"/>
</dbReference>
<dbReference type="PROSITE" id="PS51406">
    <property type="entry name" value="FIBRINOGEN_C_2"/>
    <property type="match status" value="1"/>
</dbReference>
<evidence type="ECO:0000259" key="5">
    <source>
        <dbReference type="PROSITE" id="PS51406"/>
    </source>
</evidence>
<dbReference type="SUPFAM" id="SSF56496">
    <property type="entry name" value="Fibrinogen C-terminal domain-like"/>
    <property type="match status" value="1"/>
</dbReference>
<keyword evidence="4" id="KW-0732">Signal</keyword>
<dbReference type="GO" id="GO:0005615">
    <property type="term" value="C:extracellular space"/>
    <property type="evidence" value="ECO:0007669"/>
    <property type="project" value="TreeGrafter"/>
</dbReference>
<accession>A0AAV2AUR8</accession>
<reference evidence="6 7" key="1">
    <citation type="submission" date="2024-04" db="EMBL/GenBank/DDBJ databases">
        <authorList>
            <person name="Rising A."/>
            <person name="Reimegard J."/>
            <person name="Sonavane S."/>
            <person name="Akerstrom W."/>
            <person name="Nylinder S."/>
            <person name="Hedman E."/>
            <person name="Kallberg Y."/>
        </authorList>
    </citation>
    <scope>NUCLEOTIDE SEQUENCE [LARGE SCALE GENOMIC DNA]</scope>
</reference>
<protein>
    <recommendedName>
        <fullName evidence="5">Fibrinogen C-terminal domain-containing protein</fullName>
    </recommendedName>
</protein>
<gene>
    <name evidence="6" type="ORF">LARSCL_LOCUS14665</name>
</gene>
<dbReference type="GO" id="GO:0030246">
    <property type="term" value="F:carbohydrate binding"/>
    <property type="evidence" value="ECO:0007669"/>
    <property type="project" value="UniProtKB-ARBA"/>
</dbReference>
<dbReference type="Pfam" id="PF00147">
    <property type="entry name" value="Fibrinogen_C"/>
    <property type="match status" value="1"/>
</dbReference>
<dbReference type="GO" id="GO:0098609">
    <property type="term" value="P:cell-cell adhesion"/>
    <property type="evidence" value="ECO:0007669"/>
    <property type="project" value="UniProtKB-ARBA"/>
</dbReference>
<evidence type="ECO:0000256" key="1">
    <source>
        <dbReference type="ARBA" id="ARBA00022837"/>
    </source>
</evidence>
<dbReference type="InterPro" id="IPR020837">
    <property type="entry name" value="Fibrinogen_CS"/>
</dbReference>
<keyword evidence="1" id="KW-0106">Calcium</keyword>
<keyword evidence="2" id="KW-1015">Disulfide bond</keyword>
<dbReference type="Proteomes" id="UP001497382">
    <property type="component" value="Unassembled WGS sequence"/>
</dbReference>
<evidence type="ECO:0000256" key="4">
    <source>
        <dbReference type="SAM" id="SignalP"/>
    </source>
</evidence>
<sequence>MSFLLICVLLEVSQMLGYASSACDNSEISFSYLDVATDMISKAKLHFPVCPASSQNDLFRPMDCEELLHNGYNESGVYTIWPRSRIMNGKSLDVFCDMDTDGGGWTVIQRRGNFGRPNTYFFKDWSNYKMGFGDIEKDFWLGNDNIYVLSNQRLSSIRFDLQAVNGEKRHAHYDDFWIEDESNKYKLHIGGYNGDAGDSMIAMHNNQKFSTKDQDNDNSTVNCAINNTGAWWYEACHASNLNGVYYRGVHESSSDGVNWYSFKGYNEALDMTEMKLRSKGIRKKLVSMDKPLQ</sequence>
<dbReference type="Gene3D" id="3.90.215.10">
    <property type="entry name" value="Gamma Fibrinogen, chain A, domain 1"/>
    <property type="match status" value="1"/>
</dbReference>
<dbReference type="InterPro" id="IPR014716">
    <property type="entry name" value="Fibrinogen_a/b/g_C_1"/>
</dbReference>
<feature type="chain" id="PRO_5043640263" description="Fibrinogen C-terminal domain-containing protein" evidence="4">
    <location>
        <begin position="20"/>
        <end position="293"/>
    </location>
</feature>
<dbReference type="PROSITE" id="PS00514">
    <property type="entry name" value="FIBRINOGEN_C_1"/>
    <property type="match status" value="1"/>
</dbReference>
<dbReference type="PANTHER" id="PTHR19143:SF458">
    <property type="entry name" value="FIBRINOGEN C-TERMINAL DOMAIN-CONTAINING PROTEIN-RELATED"/>
    <property type="match status" value="1"/>
</dbReference>
<name>A0AAV2AUR8_9ARAC</name>
<organism evidence="6 7">
    <name type="scientific">Larinioides sclopetarius</name>
    <dbReference type="NCBI Taxonomy" id="280406"/>
    <lineage>
        <taxon>Eukaryota</taxon>
        <taxon>Metazoa</taxon>
        <taxon>Ecdysozoa</taxon>
        <taxon>Arthropoda</taxon>
        <taxon>Chelicerata</taxon>
        <taxon>Arachnida</taxon>
        <taxon>Araneae</taxon>
        <taxon>Araneomorphae</taxon>
        <taxon>Entelegynae</taxon>
        <taxon>Araneoidea</taxon>
        <taxon>Araneidae</taxon>
        <taxon>Larinioides</taxon>
    </lineage>
</organism>
<evidence type="ECO:0000313" key="6">
    <source>
        <dbReference type="EMBL" id="CAL1287160.1"/>
    </source>
</evidence>
<feature type="domain" description="Fibrinogen C-terminal" evidence="5">
    <location>
        <begin position="55"/>
        <end position="280"/>
    </location>
</feature>
<evidence type="ECO:0000256" key="3">
    <source>
        <dbReference type="ARBA" id="ARBA00053344"/>
    </source>
</evidence>
<dbReference type="PANTHER" id="PTHR19143">
    <property type="entry name" value="FIBRINOGEN/TENASCIN/ANGIOPOEITIN"/>
    <property type="match status" value="1"/>
</dbReference>
<dbReference type="NCBIfam" id="NF040941">
    <property type="entry name" value="GGGWT_bact"/>
    <property type="match status" value="1"/>
</dbReference>
<feature type="signal peptide" evidence="4">
    <location>
        <begin position="1"/>
        <end position="19"/>
    </location>
</feature>
<comment type="function">
    <text evidence="3">Lectin involved in innate immunity. Agglutinates all types of human erythrocytes, Gram-positive and Gram-negative bacteria. Has a stronger agglutinating activity towards Gram-negative bacteria than towards Gram-positive bacteria. Specifically recognizes acetyl group-containing substances on agglutinated cells. The hemagglutinating activity was inhibited by EDTA, acetyl group-containing mono- and disaccharides, N-acetyl derivatives of amino acids, other acetyl group-containing substances, propionamide and benzamide. Enhances the antimicrobial activity of big defensin against Gram-positive bacteria but not against Gram-negative bacteria.</text>
</comment>
<dbReference type="SMART" id="SM00186">
    <property type="entry name" value="FBG"/>
    <property type="match status" value="1"/>
</dbReference>
<dbReference type="FunFam" id="3.90.215.10:FF:000001">
    <property type="entry name" value="Tenascin isoform 1"/>
    <property type="match status" value="1"/>
</dbReference>
<dbReference type="InterPro" id="IPR036056">
    <property type="entry name" value="Fibrinogen-like_C"/>
</dbReference>
<dbReference type="InterPro" id="IPR050373">
    <property type="entry name" value="Fibrinogen_C-term_domain"/>
</dbReference>
<dbReference type="EMBL" id="CAXIEN010000214">
    <property type="protein sequence ID" value="CAL1287160.1"/>
    <property type="molecule type" value="Genomic_DNA"/>
</dbReference>
<evidence type="ECO:0000256" key="2">
    <source>
        <dbReference type="ARBA" id="ARBA00023157"/>
    </source>
</evidence>
<evidence type="ECO:0000313" key="7">
    <source>
        <dbReference type="Proteomes" id="UP001497382"/>
    </source>
</evidence>
<dbReference type="AlphaFoldDB" id="A0AAV2AUR8"/>
<dbReference type="InterPro" id="IPR002181">
    <property type="entry name" value="Fibrinogen_a/b/g_C_dom"/>
</dbReference>
<proteinExistence type="predicted"/>